<protein>
    <recommendedName>
        <fullName evidence="4">DoxX</fullName>
    </recommendedName>
</protein>
<dbReference type="Proteomes" id="UP000075578">
    <property type="component" value="Unassembled WGS sequence"/>
</dbReference>
<gene>
    <name evidence="2" type="ORF">AMQ74_01635</name>
</gene>
<proteinExistence type="predicted"/>
<feature type="transmembrane region" description="Helical" evidence="1">
    <location>
        <begin position="62"/>
        <end position="80"/>
    </location>
</feature>
<evidence type="ECO:0000256" key="1">
    <source>
        <dbReference type="SAM" id="Phobius"/>
    </source>
</evidence>
<feature type="transmembrane region" description="Helical" evidence="1">
    <location>
        <begin position="87"/>
        <end position="110"/>
    </location>
</feature>
<keyword evidence="1" id="KW-0472">Membrane</keyword>
<accession>A0A150IT41</accession>
<sequence length="145" mass="16734">MEKFEKKLFKFLAFITEPLSRISFFIVYFYFGTLKIVGASPATPLVKDLFRVTLSGVLDFPTFYAFFTLFEILIGVLFLFPKLTKITFVLFFLHMLMVMSPLVLLGEQIWSEFGVLTIEGQYVLKDLILLSLGLFLLKSNKDSPY</sequence>
<evidence type="ECO:0000313" key="2">
    <source>
        <dbReference type="EMBL" id="KYC48038.1"/>
    </source>
</evidence>
<reference evidence="2 3" key="1">
    <citation type="journal article" date="2016" name="ISME J.">
        <title>Chasing the elusive Euryarchaeota class WSA2: genomes reveal a uniquely fastidious methyl-reducing methanogen.</title>
        <authorList>
            <person name="Nobu M.K."/>
            <person name="Narihiro T."/>
            <person name="Kuroda K."/>
            <person name="Mei R."/>
            <person name="Liu W.T."/>
        </authorList>
    </citation>
    <scope>NUCLEOTIDE SEQUENCE [LARGE SCALE GENOMIC DNA]</scope>
    <source>
        <strain evidence="2">U1lsi0528_Bin089</strain>
    </source>
</reference>
<feature type="transmembrane region" description="Helical" evidence="1">
    <location>
        <begin position="21"/>
        <end position="42"/>
    </location>
</feature>
<feature type="transmembrane region" description="Helical" evidence="1">
    <location>
        <begin position="122"/>
        <end position="139"/>
    </location>
</feature>
<comment type="caution">
    <text evidence="2">The sequence shown here is derived from an EMBL/GenBank/DDBJ whole genome shotgun (WGS) entry which is preliminary data.</text>
</comment>
<keyword evidence="1" id="KW-1133">Transmembrane helix</keyword>
<organism evidence="2 3">
    <name type="scientific">Candidatus Methanofastidiosum methylothiophilum</name>
    <dbReference type="NCBI Taxonomy" id="1705564"/>
    <lineage>
        <taxon>Archaea</taxon>
        <taxon>Methanobacteriati</taxon>
        <taxon>Methanobacteriota</taxon>
        <taxon>Stenosarchaea group</taxon>
        <taxon>Candidatus Methanofastidiosia</taxon>
        <taxon>Candidatus Methanofastidiosales</taxon>
        <taxon>Candidatus Methanofastidiosaceae</taxon>
        <taxon>Candidatus Methanofastidiosum</taxon>
    </lineage>
</organism>
<dbReference type="EMBL" id="LNGD01000146">
    <property type="protein sequence ID" value="KYC48038.1"/>
    <property type="molecule type" value="Genomic_DNA"/>
</dbReference>
<keyword evidence="1" id="KW-0812">Transmembrane</keyword>
<evidence type="ECO:0008006" key="4">
    <source>
        <dbReference type="Google" id="ProtNLM"/>
    </source>
</evidence>
<evidence type="ECO:0000313" key="3">
    <source>
        <dbReference type="Proteomes" id="UP000075578"/>
    </source>
</evidence>
<name>A0A150IT41_9EURY</name>
<dbReference type="AlphaFoldDB" id="A0A150IT41"/>